<gene>
    <name evidence="5" type="ORF">HID58_082763</name>
</gene>
<sequence>MVENENAKTCVEYGQGQGQQRQKERNGRKGDDAGDFPLTTVSTTTQLKPTRQSPRLSTNHYAPSPIPETTLPLISTSRVKPPFGTEVAAMNAAGEGDVETKPTMVVAAAEMAEAQYVRAKTAVWWDIENCQVPKGVDAHGIAQNISSALEKMNYLGTVSISAFGDTNRIPPAIQQALNSTGIALNHVPAGAKDASDKKILVNMFCWALDNPAPANFMLISGDRDFSDALHQLRLRRYNVLLAQPRKASVPLVHAARTVWLWTSLSAGGMPLSKSESLQLIANAPTQECVPSSQPQDSNKFKAKYLPKPPPAPNNYQCQQQQQQNSQGKLIKKPHELFRGSEPSSSTTIPAPPILPTTNVNTFTGNDAMSNPQNQYNYAPRPGPYPHRQPYPNPDASWNNGVSIPNYFPNASRPGASNMRPPYGNVFRPYRPENLHPPMNNGFRPRNDGPRFMSSPDLSNLSVSQYPSQTQTQIRPNFYPQVRQEFRPKMESSSSSSLSLNSGNKVYLPRSTSAPVTSTTTTTVNTTNSTTHGVSPPQLPLVASGSGSSNGMWGTTQECPPQPPSEYVQGLIGVILHALNILKTEKVSPTEPNISDCIQYGDPKHHGTDVKKALESAAEHQMIMVVNMGKLKLYLVKDEPLWNCVNPLGGNPKQYPKAAWDRLHQFLTSSSGRVAIMATQCRYEAAQILKKQCLKEYAIGDIVQILDITATWKKWITYNQTGWKPITVNLAAAETTKKKATETVTGIQPVA</sequence>
<evidence type="ECO:0000259" key="4">
    <source>
        <dbReference type="Pfam" id="PF24620"/>
    </source>
</evidence>
<dbReference type="InterPro" id="IPR025677">
    <property type="entry name" value="OST-HTH-assoc_dom"/>
</dbReference>
<evidence type="ECO:0000259" key="3">
    <source>
        <dbReference type="Pfam" id="PF14418"/>
    </source>
</evidence>
<dbReference type="CDD" id="cd10910">
    <property type="entry name" value="PIN_limkain_b1_N_like"/>
    <property type="match status" value="1"/>
</dbReference>
<feature type="domain" description="DUF7625" evidence="4">
    <location>
        <begin position="555"/>
        <end position="650"/>
    </location>
</feature>
<feature type="region of interest" description="Disordered" evidence="1">
    <location>
        <begin position="285"/>
        <end position="327"/>
    </location>
</feature>
<dbReference type="InterPro" id="IPR024768">
    <property type="entry name" value="Marf1"/>
</dbReference>
<evidence type="ECO:0000256" key="1">
    <source>
        <dbReference type="SAM" id="MobiDB-lite"/>
    </source>
</evidence>
<feature type="compositionally biased region" description="Polar residues" evidence="1">
    <location>
        <begin position="285"/>
        <end position="297"/>
    </location>
</feature>
<feature type="compositionally biased region" description="Polar residues" evidence="1">
    <location>
        <begin position="39"/>
        <end position="61"/>
    </location>
</feature>
<evidence type="ECO:0008006" key="7">
    <source>
        <dbReference type="Google" id="ProtNLM"/>
    </source>
</evidence>
<feature type="domain" description="OST-HTH associated" evidence="3">
    <location>
        <begin position="678"/>
        <end position="736"/>
    </location>
</feature>
<dbReference type="Pfam" id="PF24620">
    <property type="entry name" value="DUF7625"/>
    <property type="match status" value="1"/>
</dbReference>
<comment type="caution">
    <text evidence="5">The sequence shown here is derived from an EMBL/GenBank/DDBJ whole genome shotgun (WGS) entry which is preliminary data.</text>
</comment>
<accession>A0ABQ7YBI8</accession>
<feature type="compositionally biased region" description="Low complexity" evidence="1">
    <location>
        <begin position="515"/>
        <end position="530"/>
    </location>
</feature>
<dbReference type="Pfam" id="PF14418">
    <property type="entry name" value="OHA"/>
    <property type="match status" value="1"/>
</dbReference>
<name>A0ABQ7YBI8_BRANA</name>
<feature type="compositionally biased region" description="Low complexity" evidence="1">
    <location>
        <begin position="313"/>
        <end position="326"/>
    </location>
</feature>
<dbReference type="Gene3D" id="3.40.50.1010">
    <property type="entry name" value="5'-nuclease"/>
    <property type="match status" value="1"/>
</dbReference>
<dbReference type="Proteomes" id="UP000824890">
    <property type="component" value="Unassembled WGS sequence"/>
</dbReference>
<feature type="region of interest" description="Disordered" evidence="1">
    <location>
        <begin position="1"/>
        <end position="72"/>
    </location>
</feature>
<dbReference type="PANTHER" id="PTHR14379:SF7">
    <property type="entry name" value="ENDONUCLEASE OR GLYCOSYL HYDROLASE-RELATED"/>
    <property type="match status" value="1"/>
</dbReference>
<evidence type="ECO:0000259" key="2">
    <source>
        <dbReference type="Pfam" id="PF01936"/>
    </source>
</evidence>
<dbReference type="InterPro" id="IPR021139">
    <property type="entry name" value="NYN"/>
</dbReference>
<dbReference type="PANTHER" id="PTHR14379">
    <property type="entry name" value="LIMKAIN B LKAP"/>
    <property type="match status" value="1"/>
</dbReference>
<dbReference type="Pfam" id="PF01936">
    <property type="entry name" value="NYN"/>
    <property type="match status" value="1"/>
</dbReference>
<keyword evidence="6" id="KW-1185">Reference proteome</keyword>
<proteinExistence type="predicted"/>
<feature type="domain" description="NYN" evidence="2">
    <location>
        <begin position="120"/>
        <end position="256"/>
    </location>
</feature>
<organism evidence="5 6">
    <name type="scientific">Brassica napus</name>
    <name type="common">Rape</name>
    <dbReference type="NCBI Taxonomy" id="3708"/>
    <lineage>
        <taxon>Eukaryota</taxon>
        <taxon>Viridiplantae</taxon>
        <taxon>Streptophyta</taxon>
        <taxon>Embryophyta</taxon>
        <taxon>Tracheophyta</taxon>
        <taxon>Spermatophyta</taxon>
        <taxon>Magnoliopsida</taxon>
        <taxon>eudicotyledons</taxon>
        <taxon>Gunneridae</taxon>
        <taxon>Pentapetalae</taxon>
        <taxon>rosids</taxon>
        <taxon>malvids</taxon>
        <taxon>Brassicales</taxon>
        <taxon>Brassicaceae</taxon>
        <taxon>Brassiceae</taxon>
        <taxon>Brassica</taxon>
    </lineage>
</organism>
<dbReference type="InterPro" id="IPR056042">
    <property type="entry name" value="DUF7625"/>
</dbReference>
<dbReference type="EMBL" id="JAGKQM010000018">
    <property type="protein sequence ID" value="KAH0865552.1"/>
    <property type="molecule type" value="Genomic_DNA"/>
</dbReference>
<feature type="region of interest" description="Disordered" evidence="1">
    <location>
        <begin position="489"/>
        <end position="561"/>
    </location>
</feature>
<reference evidence="5 6" key="1">
    <citation type="submission" date="2021-05" db="EMBL/GenBank/DDBJ databases">
        <title>Genome Assembly of Synthetic Allotetraploid Brassica napus Reveals Homoeologous Exchanges between Subgenomes.</title>
        <authorList>
            <person name="Davis J.T."/>
        </authorList>
    </citation>
    <scope>NUCLEOTIDE SEQUENCE [LARGE SCALE GENOMIC DNA]</scope>
    <source>
        <strain evidence="6">cv. Da-Ae</strain>
        <tissue evidence="5">Seedling</tissue>
    </source>
</reference>
<evidence type="ECO:0000313" key="5">
    <source>
        <dbReference type="EMBL" id="KAH0865552.1"/>
    </source>
</evidence>
<feature type="compositionally biased region" description="Low complexity" evidence="1">
    <location>
        <begin position="491"/>
        <end position="501"/>
    </location>
</feature>
<feature type="compositionally biased region" description="Polar residues" evidence="1">
    <location>
        <begin position="544"/>
        <end position="558"/>
    </location>
</feature>
<feature type="compositionally biased region" description="Basic and acidic residues" evidence="1">
    <location>
        <begin position="21"/>
        <end position="32"/>
    </location>
</feature>
<evidence type="ECO:0000313" key="6">
    <source>
        <dbReference type="Proteomes" id="UP000824890"/>
    </source>
</evidence>
<protein>
    <recommendedName>
        <fullName evidence="7">NYN domain-containing protein</fullName>
    </recommendedName>
</protein>